<protein>
    <submittedName>
        <fullName evidence="4">DUF4328 domain-containing protein</fullName>
    </submittedName>
</protein>
<dbReference type="Pfam" id="PF14219">
    <property type="entry name" value="DUF4328"/>
    <property type="match status" value="1"/>
</dbReference>
<keyword evidence="2" id="KW-0472">Membrane</keyword>
<evidence type="ECO:0000256" key="1">
    <source>
        <dbReference type="SAM" id="MobiDB-lite"/>
    </source>
</evidence>
<gene>
    <name evidence="4" type="ORF">I4I82_14290</name>
</gene>
<dbReference type="InterPro" id="IPR025565">
    <property type="entry name" value="DUF4328"/>
</dbReference>
<feature type="compositionally biased region" description="Low complexity" evidence="1">
    <location>
        <begin position="305"/>
        <end position="316"/>
    </location>
</feature>
<proteinExistence type="predicted"/>
<sequence length="329" mass="33524">MPPAPQTCPRCRRTSAPGAGPFCPYCGRYLAALEWVASPPTPGTPPVVPVPRPPYAGPPRPRPQRGGYPALPWVRATGPDGAAPLTAARATAGTAVPLLWATAAVALVAAGAEVWRYVLLLASRADALSGPVVAASDALVLSAGTIAPIMTVLAGALVVLWSARAAAAAAAGAGVVPSRRTRDVVVGWVVPGVNLAVPGAVLAEIEHTALRRPAGERPRPSRLVLVWWGLWVAGVVLSAVVLLWGLRTGVQARADGVLLHALLDVLAAATAGVTAVLVGHLTRLLAPARSDRRELLVRVTGTGSGRPDAAAGPARAHQPVVAGEQVAVE</sequence>
<feature type="region of interest" description="Disordered" evidence="1">
    <location>
        <begin position="302"/>
        <end position="329"/>
    </location>
</feature>
<evidence type="ECO:0000259" key="3">
    <source>
        <dbReference type="Pfam" id="PF14219"/>
    </source>
</evidence>
<feature type="transmembrane region" description="Helical" evidence="2">
    <location>
        <begin position="98"/>
        <end position="118"/>
    </location>
</feature>
<keyword evidence="5" id="KW-1185">Reference proteome</keyword>
<dbReference type="Proteomes" id="UP000694300">
    <property type="component" value="Unassembled WGS sequence"/>
</dbReference>
<organism evidence="4 5">
    <name type="scientific">Pseudonocardia oceani</name>
    <dbReference type="NCBI Taxonomy" id="2792013"/>
    <lineage>
        <taxon>Bacteria</taxon>
        <taxon>Bacillati</taxon>
        <taxon>Actinomycetota</taxon>
        <taxon>Actinomycetes</taxon>
        <taxon>Pseudonocardiales</taxon>
        <taxon>Pseudonocardiaceae</taxon>
        <taxon>Pseudonocardia</taxon>
    </lineage>
</organism>
<evidence type="ECO:0000313" key="5">
    <source>
        <dbReference type="Proteomes" id="UP000694300"/>
    </source>
</evidence>
<evidence type="ECO:0000256" key="2">
    <source>
        <dbReference type="SAM" id="Phobius"/>
    </source>
</evidence>
<comment type="caution">
    <text evidence="4">The sequence shown here is derived from an EMBL/GenBank/DDBJ whole genome shotgun (WGS) entry which is preliminary data.</text>
</comment>
<evidence type="ECO:0000313" key="4">
    <source>
        <dbReference type="EMBL" id="MBW0128839.1"/>
    </source>
</evidence>
<dbReference type="RefSeq" id="WP_218593556.1">
    <property type="nucleotide sequence ID" value="NZ_JADQDF010000001.1"/>
</dbReference>
<feature type="transmembrane region" description="Helical" evidence="2">
    <location>
        <begin position="225"/>
        <end position="246"/>
    </location>
</feature>
<feature type="transmembrane region" description="Helical" evidence="2">
    <location>
        <begin position="184"/>
        <end position="205"/>
    </location>
</feature>
<reference evidence="4 5" key="1">
    <citation type="submission" date="2020-11" db="EMBL/GenBank/DDBJ databases">
        <title>Pseudonocardia abyssalis sp. nov. and Pseudonocardia oceani sp. nov., description and phylogenomic analysis of two novel actinomycetes isolated from the deep Southern Ocean.</title>
        <authorList>
            <person name="Parra J."/>
        </authorList>
    </citation>
    <scope>NUCLEOTIDE SEQUENCE [LARGE SCALE GENOMIC DNA]</scope>
    <source>
        <strain evidence="5">KRD185</strain>
    </source>
</reference>
<keyword evidence="2" id="KW-0812">Transmembrane</keyword>
<keyword evidence="2" id="KW-1133">Transmembrane helix</keyword>
<feature type="transmembrane region" description="Helical" evidence="2">
    <location>
        <begin position="258"/>
        <end position="281"/>
    </location>
</feature>
<name>A0ABS6U9K6_9PSEU</name>
<feature type="domain" description="DUF4328" evidence="3">
    <location>
        <begin position="127"/>
        <end position="282"/>
    </location>
</feature>
<accession>A0ABS6U9K6</accession>
<feature type="transmembrane region" description="Helical" evidence="2">
    <location>
        <begin position="138"/>
        <end position="163"/>
    </location>
</feature>
<dbReference type="EMBL" id="JADQDF010000001">
    <property type="protein sequence ID" value="MBW0128839.1"/>
    <property type="molecule type" value="Genomic_DNA"/>
</dbReference>